<keyword evidence="11" id="KW-0732">Signal</keyword>
<feature type="chain" id="PRO_5038837458" description="Extracellular small neutral protease" evidence="11">
    <location>
        <begin position="35"/>
        <end position="194"/>
    </location>
</feature>
<evidence type="ECO:0000256" key="11">
    <source>
        <dbReference type="SAM" id="SignalP"/>
    </source>
</evidence>
<evidence type="ECO:0000256" key="8">
    <source>
        <dbReference type="PIRSR" id="PIRSR016573-1"/>
    </source>
</evidence>
<evidence type="ECO:0000256" key="5">
    <source>
        <dbReference type="ARBA" id="ARBA00022723"/>
    </source>
</evidence>
<keyword evidence="6" id="KW-0378">Hydrolase</keyword>
<keyword evidence="5 9" id="KW-0479">Metal-binding</keyword>
<evidence type="ECO:0000256" key="6">
    <source>
        <dbReference type="ARBA" id="ARBA00023049"/>
    </source>
</evidence>
<evidence type="ECO:0000259" key="12">
    <source>
        <dbReference type="SMART" id="SM00235"/>
    </source>
</evidence>
<dbReference type="GO" id="GO:0008270">
    <property type="term" value="F:zinc ion binding"/>
    <property type="evidence" value="ECO:0007669"/>
    <property type="project" value="InterPro"/>
</dbReference>
<dbReference type="EMBL" id="FMZZ01000029">
    <property type="protein sequence ID" value="SDE00927.1"/>
    <property type="molecule type" value="Genomic_DNA"/>
</dbReference>
<dbReference type="InterPro" id="IPR000013">
    <property type="entry name" value="Peptidase_M7"/>
</dbReference>
<name>A0A1G6ZFA7_9PSEU</name>
<feature type="signal peptide" evidence="11">
    <location>
        <begin position="1"/>
        <end position="34"/>
    </location>
</feature>
<evidence type="ECO:0000256" key="1">
    <source>
        <dbReference type="ARBA" id="ARBA00000612"/>
    </source>
</evidence>
<feature type="binding site" evidence="9">
    <location>
        <position position="139"/>
    </location>
    <ligand>
        <name>Zn(2+)</name>
        <dbReference type="ChEBI" id="CHEBI:29105"/>
        <note>catalytic</note>
    </ligand>
</feature>
<dbReference type="InterPro" id="IPR024079">
    <property type="entry name" value="MetalloPept_cat_dom_sf"/>
</dbReference>
<dbReference type="PROSITE" id="PS51318">
    <property type="entry name" value="TAT"/>
    <property type="match status" value="1"/>
</dbReference>
<keyword evidence="6" id="KW-0482">Metalloprotease</keyword>
<keyword evidence="9" id="KW-0862">Zinc</keyword>
<feature type="domain" description="Peptidase metallopeptidase" evidence="12">
    <location>
        <begin position="34"/>
        <end position="177"/>
    </location>
</feature>
<dbReference type="GO" id="GO:0004222">
    <property type="term" value="F:metalloendopeptidase activity"/>
    <property type="evidence" value="ECO:0007669"/>
    <property type="project" value="InterPro"/>
</dbReference>
<accession>A0A1G6ZFA7</accession>
<dbReference type="EC" id="3.4.24.77" evidence="3"/>
<feature type="disulfide bond" evidence="10">
    <location>
        <begin position="145"/>
        <end position="158"/>
    </location>
</feature>
<dbReference type="STRING" id="1271860.SAMN05216174_12911"/>
<evidence type="ECO:0000256" key="10">
    <source>
        <dbReference type="PIRSR" id="PIRSR016573-3"/>
    </source>
</evidence>
<evidence type="ECO:0000256" key="4">
    <source>
        <dbReference type="ARBA" id="ARBA00019129"/>
    </source>
</evidence>
<dbReference type="SUPFAM" id="SSF55486">
    <property type="entry name" value="Metalloproteases ('zincins'), catalytic domain"/>
    <property type="match status" value="1"/>
</dbReference>
<comment type="cofactor">
    <cofactor evidence="9">
        <name>Zn(2+)</name>
        <dbReference type="ChEBI" id="CHEBI:29105"/>
    </cofactor>
    <text evidence="9">Binds 1 zinc ion per subunit.</text>
</comment>
<dbReference type="SMART" id="SM00235">
    <property type="entry name" value="ZnMc"/>
    <property type="match status" value="1"/>
</dbReference>
<evidence type="ECO:0000256" key="9">
    <source>
        <dbReference type="PIRSR" id="PIRSR016573-2"/>
    </source>
</evidence>
<protein>
    <recommendedName>
        <fullName evidence="4">Extracellular small neutral protease</fullName>
        <ecNumber evidence="3">3.4.24.77</ecNumber>
    </recommendedName>
    <alternativeName>
        <fullName evidence="7">Snapalysin</fullName>
    </alternativeName>
</protein>
<reference evidence="14" key="1">
    <citation type="submission" date="2016-10" db="EMBL/GenBank/DDBJ databases">
        <authorList>
            <person name="Varghese N."/>
            <person name="Submissions S."/>
        </authorList>
    </citation>
    <scope>NUCLEOTIDE SEQUENCE [LARGE SCALE GENOMIC DNA]</scope>
    <source>
        <strain evidence="14">IBRC-M 10403</strain>
    </source>
</reference>
<sequence>MLKTKSTLRRILTLVAANAALGAAVVAGAAPAAAAPTAPAAVTTLTYDDSLAGEFKSVVADGAAVWNAAVTNVRIVKAAAGQRVNIRVIADDGWPRATLGPIRASGSGTVWFGRRAVQQGYSPLRIIAHEFGHSLGLPDRRTGLCADLMSGSSAPVTCANAQPNPTERSVVQRNYATAVATQDTALTLVVSDAA</sequence>
<dbReference type="InterPro" id="IPR006026">
    <property type="entry name" value="Peptidase_Metallo"/>
</dbReference>
<evidence type="ECO:0000313" key="14">
    <source>
        <dbReference type="Proteomes" id="UP000199501"/>
    </source>
</evidence>
<feature type="binding site" evidence="9">
    <location>
        <position position="129"/>
    </location>
    <ligand>
        <name>Zn(2+)</name>
        <dbReference type="ChEBI" id="CHEBI:29105"/>
        <note>catalytic</note>
    </ligand>
</feature>
<keyword evidence="14" id="KW-1185">Reference proteome</keyword>
<dbReference type="Gene3D" id="3.40.390.10">
    <property type="entry name" value="Collagenase (Catalytic Domain)"/>
    <property type="match status" value="1"/>
</dbReference>
<organism evidence="13 14">
    <name type="scientific">Actinokineospora iranica</name>
    <dbReference type="NCBI Taxonomy" id="1271860"/>
    <lineage>
        <taxon>Bacteria</taxon>
        <taxon>Bacillati</taxon>
        <taxon>Actinomycetota</taxon>
        <taxon>Actinomycetes</taxon>
        <taxon>Pseudonocardiales</taxon>
        <taxon>Pseudonocardiaceae</taxon>
        <taxon>Actinokineospora</taxon>
    </lineage>
</organism>
<dbReference type="PRINTS" id="PR00787">
    <property type="entry name" value="NEUTRALPTASE"/>
</dbReference>
<evidence type="ECO:0000256" key="3">
    <source>
        <dbReference type="ARBA" id="ARBA00012325"/>
    </source>
</evidence>
<gene>
    <name evidence="13" type="ORF">SAMN05216174_12911</name>
</gene>
<dbReference type="Proteomes" id="UP000199501">
    <property type="component" value="Unassembled WGS sequence"/>
</dbReference>
<dbReference type="PIRSF" id="PIRSF016573">
    <property type="entry name" value="Peptidase_M7"/>
    <property type="match status" value="1"/>
</dbReference>
<keyword evidence="6" id="KW-0645">Protease</keyword>
<dbReference type="GO" id="GO:0005576">
    <property type="term" value="C:extracellular region"/>
    <property type="evidence" value="ECO:0007669"/>
    <property type="project" value="InterPro"/>
</dbReference>
<evidence type="ECO:0000256" key="7">
    <source>
        <dbReference type="ARBA" id="ARBA00029927"/>
    </source>
</evidence>
<evidence type="ECO:0000256" key="2">
    <source>
        <dbReference type="ARBA" id="ARBA00006571"/>
    </source>
</evidence>
<comment type="catalytic activity">
    <reaction evidence="1">
        <text>Hydrolyzes proteins with a preference for Tyr or Phe in the P1' position. Has no action on amino-acid p-nitroanilides.</text>
        <dbReference type="EC" id="3.4.24.77"/>
    </reaction>
</comment>
<feature type="active site" evidence="8">
    <location>
        <position position="130"/>
    </location>
</feature>
<proteinExistence type="inferred from homology"/>
<dbReference type="InterPro" id="IPR006311">
    <property type="entry name" value="TAT_signal"/>
</dbReference>
<dbReference type="Pfam" id="PF02031">
    <property type="entry name" value="Peptidase_M7"/>
    <property type="match status" value="1"/>
</dbReference>
<evidence type="ECO:0000313" key="13">
    <source>
        <dbReference type="EMBL" id="SDE00927.1"/>
    </source>
</evidence>
<dbReference type="OrthoDB" id="5243084at2"/>
<feature type="binding site" evidence="9">
    <location>
        <position position="133"/>
    </location>
    <ligand>
        <name>Zn(2+)</name>
        <dbReference type="ChEBI" id="CHEBI:29105"/>
        <note>catalytic</note>
    </ligand>
</feature>
<dbReference type="AlphaFoldDB" id="A0A1G6ZFA7"/>
<dbReference type="GO" id="GO:0006508">
    <property type="term" value="P:proteolysis"/>
    <property type="evidence" value="ECO:0007669"/>
    <property type="project" value="InterPro"/>
</dbReference>
<comment type="similarity">
    <text evidence="2">Belongs to the peptidase M7 family.</text>
</comment>